<evidence type="ECO:0000313" key="1">
    <source>
        <dbReference type="EMBL" id="OJH36636.1"/>
    </source>
</evidence>
<dbReference type="OrthoDB" id="5519261at2"/>
<evidence type="ECO:0000313" key="2">
    <source>
        <dbReference type="Proteomes" id="UP000182229"/>
    </source>
</evidence>
<comment type="caution">
    <text evidence="1">The sequence shown here is derived from an EMBL/GenBank/DDBJ whole genome shotgun (WGS) entry which is preliminary data.</text>
</comment>
<dbReference type="EMBL" id="MPIN01000010">
    <property type="protein sequence ID" value="OJH36636.1"/>
    <property type="molecule type" value="Genomic_DNA"/>
</dbReference>
<dbReference type="Proteomes" id="UP000182229">
    <property type="component" value="Unassembled WGS sequence"/>
</dbReference>
<keyword evidence="2" id="KW-1185">Reference proteome</keyword>
<sequence>MIETLEKYRPRVIAALTHAGPDGLTVKELRASLGDGEQIIRRTLGALLATGTVRESLRYRPGVRGAVPRVYTLTQSNALTLPATTGERGGQGVTK</sequence>
<dbReference type="InterPro" id="IPR036390">
    <property type="entry name" value="WH_DNA-bd_sf"/>
</dbReference>
<dbReference type="AlphaFoldDB" id="A0A1L9B339"/>
<evidence type="ECO:0008006" key="3">
    <source>
        <dbReference type="Google" id="ProtNLM"/>
    </source>
</evidence>
<gene>
    <name evidence="1" type="ORF">BON30_33330</name>
</gene>
<name>A0A1L9B339_9BACT</name>
<organism evidence="1 2">
    <name type="scientific">Cystobacter ferrugineus</name>
    <dbReference type="NCBI Taxonomy" id="83449"/>
    <lineage>
        <taxon>Bacteria</taxon>
        <taxon>Pseudomonadati</taxon>
        <taxon>Myxococcota</taxon>
        <taxon>Myxococcia</taxon>
        <taxon>Myxococcales</taxon>
        <taxon>Cystobacterineae</taxon>
        <taxon>Archangiaceae</taxon>
        <taxon>Cystobacter</taxon>
    </lineage>
</organism>
<reference evidence="1 2" key="2">
    <citation type="submission" date="2016-12" db="EMBL/GenBank/DDBJ databases">
        <title>Draft Genome Sequence of Cystobacter ferrugineus Strain Cbfe23.</title>
        <authorList>
            <person name="Akbar S."/>
            <person name="Dowd S.E."/>
            <person name="Stevens D.C."/>
        </authorList>
    </citation>
    <scope>NUCLEOTIDE SEQUENCE [LARGE SCALE GENOMIC DNA]</scope>
    <source>
        <strain evidence="1 2">Cbfe23</strain>
    </source>
</reference>
<dbReference type="RefSeq" id="WP_071902523.1">
    <property type="nucleotide sequence ID" value="NZ_MPIN01000010.1"/>
</dbReference>
<reference evidence="2" key="1">
    <citation type="submission" date="2016-11" db="EMBL/GenBank/DDBJ databases">
        <authorList>
            <person name="Shukria A."/>
            <person name="Stevens D.C."/>
        </authorList>
    </citation>
    <scope>NUCLEOTIDE SEQUENCE [LARGE SCALE GENOMIC DNA]</scope>
    <source>
        <strain evidence="2">Cbfe23</strain>
    </source>
</reference>
<protein>
    <recommendedName>
        <fullName evidence="3">Transcriptional regulator</fullName>
    </recommendedName>
</protein>
<dbReference type="STRING" id="83449.BON30_33330"/>
<proteinExistence type="predicted"/>
<dbReference type="SUPFAM" id="SSF46785">
    <property type="entry name" value="Winged helix' DNA-binding domain"/>
    <property type="match status" value="1"/>
</dbReference>
<accession>A0A1L9B339</accession>